<feature type="signal peptide" evidence="7">
    <location>
        <begin position="1"/>
        <end position="19"/>
    </location>
</feature>
<dbReference type="EMBL" id="FOCG01000001">
    <property type="protein sequence ID" value="SEM70190.1"/>
    <property type="molecule type" value="Genomic_DNA"/>
</dbReference>
<keyword evidence="9" id="KW-1185">Reference proteome</keyword>
<proteinExistence type="predicted"/>
<dbReference type="InterPro" id="IPR050490">
    <property type="entry name" value="Bact_solute-bd_prot1"/>
</dbReference>
<feature type="compositionally biased region" description="Polar residues" evidence="6">
    <location>
        <begin position="27"/>
        <end position="42"/>
    </location>
</feature>
<dbReference type="InterPro" id="IPR006059">
    <property type="entry name" value="SBP"/>
</dbReference>
<keyword evidence="3" id="KW-0472">Membrane</keyword>
<sequence length="499" mass="54903">MNRLISLILAVLMVLALFAGCGSKQGAPSQSTPEASGETSATEPAKIGTPEEPVTVTYLCKDVVPTEENVIELVKQIEAGMAAEGNYIKLEVLEAPAGKYAEVVPIAFRTGQVSPDIIYFQGGDLPISQEGMLEDLTAYINASTNVKAIMQEHNTEAVKNYPYLLWLAPARVQIPVIRTDWFNSLESSKALLENPTPENYYAMFKEMKDKGICEWPITTDGTILKLDSVFNHAFGVTATIVKEGDKWVYSKATKAEKDKLAYYAKLYADGLLDKEYVTKQWDTMEQAFYEGQAGFVSGTAGDVINVYNNKMVQTKGEAAQLAVLPPAKGVSQAYQSIDVTKESRGFAINADSEVKDAAWAVLEFMAGTEGRKLDKLGLKDVHYTEESGKYKLTDKFPEWWARFWPTMQGLDTSTVNGQVLTEPAVASLEAATEYYAADTNVILPDDLLPLKDAMDKLYTEYSTDIIRGVKSIDSFDEFVAKWNAAGGDEISKYLAEKLG</sequence>
<feature type="region of interest" description="Disordered" evidence="6">
    <location>
        <begin position="27"/>
        <end position="48"/>
    </location>
</feature>
<accession>A0A1H8AHJ2</accession>
<evidence type="ECO:0000256" key="2">
    <source>
        <dbReference type="ARBA" id="ARBA00022729"/>
    </source>
</evidence>
<evidence type="ECO:0000256" key="4">
    <source>
        <dbReference type="ARBA" id="ARBA00023139"/>
    </source>
</evidence>
<evidence type="ECO:0000256" key="7">
    <source>
        <dbReference type="SAM" id="SignalP"/>
    </source>
</evidence>
<dbReference type="Proteomes" id="UP000199158">
    <property type="component" value="Unassembled WGS sequence"/>
</dbReference>
<dbReference type="PANTHER" id="PTHR43649">
    <property type="entry name" value="ARABINOSE-BINDING PROTEIN-RELATED"/>
    <property type="match status" value="1"/>
</dbReference>
<dbReference type="Pfam" id="PF01547">
    <property type="entry name" value="SBP_bac_1"/>
    <property type="match status" value="1"/>
</dbReference>
<dbReference type="PANTHER" id="PTHR43649:SF33">
    <property type="entry name" value="POLYGALACTURONAN_RHAMNOGALACTURONAN-BINDING PROTEIN YTCQ"/>
    <property type="match status" value="1"/>
</dbReference>
<evidence type="ECO:0000313" key="9">
    <source>
        <dbReference type="Proteomes" id="UP000199158"/>
    </source>
</evidence>
<keyword evidence="5" id="KW-0449">Lipoprotein</keyword>
<dbReference type="RefSeq" id="WP_092752895.1">
    <property type="nucleotide sequence ID" value="NZ_FOCG01000001.1"/>
</dbReference>
<keyword evidence="1" id="KW-1003">Cell membrane</keyword>
<dbReference type="STRING" id="474960.SAMN05216180_1342"/>
<dbReference type="Gene3D" id="3.40.190.10">
    <property type="entry name" value="Periplasmic binding protein-like II"/>
    <property type="match status" value="2"/>
</dbReference>
<name>A0A1H8AHJ2_9FIRM</name>
<evidence type="ECO:0000256" key="6">
    <source>
        <dbReference type="SAM" id="MobiDB-lite"/>
    </source>
</evidence>
<dbReference type="OrthoDB" id="2491264at2"/>
<evidence type="ECO:0000313" key="8">
    <source>
        <dbReference type="EMBL" id="SEM70190.1"/>
    </source>
</evidence>
<dbReference type="PROSITE" id="PS51257">
    <property type="entry name" value="PROKAR_LIPOPROTEIN"/>
    <property type="match status" value="1"/>
</dbReference>
<organism evidence="8 9">
    <name type="scientific">Hydrogenoanaerobacterium saccharovorans</name>
    <dbReference type="NCBI Taxonomy" id="474960"/>
    <lineage>
        <taxon>Bacteria</taxon>
        <taxon>Bacillati</taxon>
        <taxon>Bacillota</taxon>
        <taxon>Clostridia</taxon>
        <taxon>Eubacteriales</taxon>
        <taxon>Oscillospiraceae</taxon>
        <taxon>Hydrogenoanaerobacterium</taxon>
    </lineage>
</organism>
<keyword evidence="4" id="KW-0564">Palmitate</keyword>
<feature type="chain" id="PRO_5038882577" evidence="7">
    <location>
        <begin position="20"/>
        <end position="499"/>
    </location>
</feature>
<dbReference type="AlphaFoldDB" id="A0A1H8AHJ2"/>
<evidence type="ECO:0000256" key="1">
    <source>
        <dbReference type="ARBA" id="ARBA00022475"/>
    </source>
</evidence>
<protein>
    <submittedName>
        <fullName evidence="8">Carbohydrate ABC transporter substrate-binding protein, CUT1 family</fullName>
    </submittedName>
</protein>
<keyword evidence="2 7" id="KW-0732">Signal</keyword>
<evidence type="ECO:0000256" key="5">
    <source>
        <dbReference type="ARBA" id="ARBA00023288"/>
    </source>
</evidence>
<evidence type="ECO:0000256" key="3">
    <source>
        <dbReference type="ARBA" id="ARBA00023136"/>
    </source>
</evidence>
<reference evidence="8 9" key="1">
    <citation type="submission" date="2016-10" db="EMBL/GenBank/DDBJ databases">
        <authorList>
            <person name="de Groot N.N."/>
        </authorList>
    </citation>
    <scope>NUCLEOTIDE SEQUENCE [LARGE SCALE GENOMIC DNA]</scope>
    <source>
        <strain evidence="8 9">CGMCC 1.5070</strain>
    </source>
</reference>
<dbReference type="SUPFAM" id="SSF53850">
    <property type="entry name" value="Periplasmic binding protein-like II"/>
    <property type="match status" value="1"/>
</dbReference>
<gene>
    <name evidence="8" type="ORF">SAMN05216180_1342</name>
</gene>